<dbReference type="STRING" id="200378.SAMN05216553_11711"/>
<keyword evidence="1" id="KW-1133">Transmembrane helix</keyword>
<dbReference type="AlphaFoldDB" id="A0A1G8A6J4"/>
<dbReference type="RefSeq" id="WP_090057014.1">
    <property type="nucleotide sequence ID" value="NZ_FNCC01000017.1"/>
</dbReference>
<reference evidence="3" key="1">
    <citation type="submission" date="2016-10" db="EMBL/GenBank/DDBJ databases">
        <authorList>
            <person name="Varghese N."/>
            <person name="Submissions S."/>
        </authorList>
    </citation>
    <scope>NUCLEOTIDE SEQUENCE [LARGE SCALE GENOMIC DNA]</scope>
    <source>
        <strain evidence="3">CGMCC 4.3506</strain>
    </source>
</reference>
<evidence type="ECO:0000313" key="2">
    <source>
        <dbReference type="EMBL" id="SDH16503.1"/>
    </source>
</evidence>
<gene>
    <name evidence="2" type="ORF">SAMN05216553_11711</name>
</gene>
<proteinExistence type="predicted"/>
<accession>A0A1G8A6J4</accession>
<name>A0A1G8A6J4_9PSEU</name>
<keyword evidence="1" id="KW-0812">Transmembrane</keyword>
<evidence type="ECO:0000313" key="3">
    <source>
        <dbReference type="Proteomes" id="UP000199623"/>
    </source>
</evidence>
<keyword evidence="3" id="KW-1185">Reference proteome</keyword>
<evidence type="ECO:0000256" key="1">
    <source>
        <dbReference type="SAM" id="Phobius"/>
    </source>
</evidence>
<dbReference type="OrthoDB" id="9920257at2"/>
<dbReference type="Proteomes" id="UP000199623">
    <property type="component" value="Unassembled WGS sequence"/>
</dbReference>
<feature type="transmembrane region" description="Helical" evidence="1">
    <location>
        <begin position="7"/>
        <end position="33"/>
    </location>
</feature>
<organism evidence="2 3">
    <name type="scientific">Lentzea fradiae</name>
    <dbReference type="NCBI Taxonomy" id="200378"/>
    <lineage>
        <taxon>Bacteria</taxon>
        <taxon>Bacillati</taxon>
        <taxon>Actinomycetota</taxon>
        <taxon>Actinomycetes</taxon>
        <taxon>Pseudonocardiales</taxon>
        <taxon>Pseudonocardiaceae</taxon>
        <taxon>Lentzea</taxon>
    </lineage>
</organism>
<keyword evidence="1" id="KW-0472">Membrane</keyword>
<dbReference type="EMBL" id="FNCC01000017">
    <property type="protein sequence ID" value="SDH16503.1"/>
    <property type="molecule type" value="Genomic_DNA"/>
</dbReference>
<sequence length="69" mass="7605">MRFFAMWPLAAFGSLLKLAFWAVLIGFLCYLALPESLLPLVFAALGGFVLAMVLVLKAVTKSRSDRGER</sequence>
<feature type="transmembrane region" description="Helical" evidence="1">
    <location>
        <begin position="39"/>
        <end position="59"/>
    </location>
</feature>
<protein>
    <submittedName>
        <fullName evidence="2">Uncharacterized protein</fullName>
    </submittedName>
</protein>